<dbReference type="AlphaFoldDB" id="A0A124SFM3"/>
<dbReference type="InterPro" id="IPR045256">
    <property type="entry name" value="RanBP1_RanBD"/>
</dbReference>
<dbReference type="PANTHER" id="PTHR48011">
    <property type="entry name" value="CCR4-NOT TRANSCRIPTIONAL COMPLEX SUBUNIT CAF120-RELATED"/>
    <property type="match status" value="1"/>
</dbReference>
<feature type="region of interest" description="Disordered" evidence="13">
    <location>
        <begin position="400"/>
        <end position="424"/>
    </location>
</feature>
<dbReference type="Pfam" id="PF00638">
    <property type="entry name" value="Ran_BP1"/>
    <property type="match status" value="1"/>
</dbReference>
<feature type="domain" description="RanBD1" evidence="15">
    <location>
        <begin position="427"/>
        <end position="562"/>
    </location>
</feature>
<dbReference type="InterPro" id="IPR000719">
    <property type="entry name" value="Prot_kinase_dom"/>
</dbReference>
<dbReference type="InterPro" id="IPR008271">
    <property type="entry name" value="Ser/Thr_kinase_AS"/>
</dbReference>
<feature type="region of interest" description="Disordered" evidence="13">
    <location>
        <begin position="339"/>
        <end position="373"/>
    </location>
</feature>
<feature type="region of interest" description="Disordered" evidence="13">
    <location>
        <begin position="558"/>
        <end position="619"/>
    </location>
</feature>
<feature type="compositionally biased region" description="Basic and acidic residues" evidence="13">
    <location>
        <begin position="579"/>
        <end position="619"/>
    </location>
</feature>
<dbReference type="Gene3D" id="2.30.29.30">
    <property type="entry name" value="Pleckstrin-homology domain (PH domain)/Phosphotyrosine-binding domain (PTB)"/>
    <property type="match status" value="1"/>
</dbReference>
<dbReference type="Pfam" id="PF00069">
    <property type="entry name" value="Pkinase"/>
    <property type="match status" value="1"/>
</dbReference>
<evidence type="ECO:0000313" key="17">
    <source>
        <dbReference type="Proteomes" id="UP000243975"/>
    </source>
</evidence>
<evidence type="ECO:0000256" key="9">
    <source>
        <dbReference type="ARBA" id="ARBA00023010"/>
    </source>
</evidence>
<protein>
    <submittedName>
        <fullName evidence="16">Pleckstrin homology-like domain-containing protein</fullName>
    </submittedName>
</protein>
<dbReference type="PANTHER" id="PTHR48011:SF7">
    <property type="entry name" value="F10K1.14 PROTEIN"/>
    <property type="match status" value="1"/>
</dbReference>
<organism evidence="16 17">
    <name type="scientific">Cynara cardunculus var. scolymus</name>
    <name type="common">Globe artichoke</name>
    <name type="synonym">Cynara scolymus</name>
    <dbReference type="NCBI Taxonomy" id="59895"/>
    <lineage>
        <taxon>Eukaryota</taxon>
        <taxon>Viridiplantae</taxon>
        <taxon>Streptophyta</taxon>
        <taxon>Embryophyta</taxon>
        <taxon>Tracheophyta</taxon>
        <taxon>Spermatophyta</taxon>
        <taxon>Magnoliopsida</taxon>
        <taxon>eudicotyledons</taxon>
        <taxon>Gunneridae</taxon>
        <taxon>Pentapetalae</taxon>
        <taxon>asterids</taxon>
        <taxon>campanulids</taxon>
        <taxon>Asterales</taxon>
        <taxon>Asteraceae</taxon>
        <taxon>Carduoideae</taxon>
        <taxon>Cardueae</taxon>
        <taxon>Carduinae</taxon>
        <taxon>Cynara</taxon>
    </lineage>
</organism>
<evidence type="ECO:0000256" key="7">
    <source>
        <dbReference type="ARBA" id="ARBA00022840"/>
    </source>
</evidence>
<dbReference type="STRING" id="59895.A0A124SFM3"/>
<dbReference type="GO" id="GO:0005524">
    <property type="term" value="F:ATP binding"/>
    <property type="evidence" value="ECO:0007669"/>
    <property type="project" value="UniProtKB-UniRule"/>
</dbReference>
<evidence type="ECO:0000256" key="6">
    <source>
        <dbReference type="ARBA" id="ARBA00022816"/>
    </source>
</evidence>
<keyword evidence="4 12" id="KW-0547">Nucleotide-binding</keyword>
<dbReference type="InterPro" id="IPR052751">
    <property type="entry name" value="Plant_MAPKKK"/>
</dbReference>
<feature type="binding site" evidence="12">
    <location>
        <position position="37"/>
    </location>
    <ligand>
        <name>ATP</name>
        <dbReference type="ChEBI" id="CHEBI:30616"/>
    </ligand>
</feature>
<feature type="domain" description="Protein kinase" evidence="14">
    <location>
        <begin position="8"/>
        <end position="258"/>
    </location>
</feature>
<evidence type="ECO:0000259" key="15">
    <source>
        <dbReference type="PROSITE" id="PS50196"/>
    </source>
</evidence>
<dbReference type="SUPFAM" id="SSF56112">
    <property type="entry name" value="Protein kinase-like (PK-like)"/>
    <property type="match status" value="1"/>
</dbReference>
<dbReference type="PROSITE" id="PS00108">
    <property type="entry name" value="PROTEIN_KINASE_ST"/>
    <property type="match status" value="1"/>
</dbReference>
<dbReference type="GO" id="GO:0015031">
    <property type="term" value="P:protein transport"/>
    <property type="evidence" value="ECO:0007669"/>
    <property type="project" value="UniProtKB-KW"/>
</dbReference>
<dbReference type="GO" id="GO:0006913">
    <property type="term" value="P:nucleocytoplasmic transport"/>
    <property type="evidence" value="ECO:0007669"/>
    <property type="project" value="InterPro"/>
</dbReference>
<dbReference type="Proteomes" id="UP000243975">
    <property type="component" value="Unassembled WGS sequence"/>
</dbReference>
<keyword evidence="9" id="KW-0811">Translocation</keyword>
<name>A0A124SFM3_CYNCS</name>
<keyword evidence="6" id="KW-0509">mRNA transport</keyword>
<gene>
    <name evidence="16" type="ORF">Ccrd_018022</name>
</gene>
<evidence type="ECO:0000256" key="2">
    <source>
        <dbReference type="ARBA" id="ARBA00022448"/>
    </source>
</evidence>
<comment type="subcellular location">
    <subcellularLocation>
        <location evidence="1">Nucleus</location>
        <location evidence="1">Nuclear pore complex</location>
    </subcellularLocation>
</comment>
<dbReference type="PROSITE" id="PS50011">
    <property type="entry name" value="PROTEIN_KINASE_DOM"/>
    <property type="match status" value="1"/>
</dbReference>
<keyword evidence="3" id="KW-0808">Transferase</keyword>
<comment type="caution">
    <text evidence="16">The sequence shown here is derived from an EMBL/GenBank/DDBJ whole genome shotgun (WGS) entry which is preliminary data.</text>
</comment>
<dbReference type="InterPro" id="IPR011009">
    <property type="entry name" value="Kinase-like_dom_sf"/>
</dbReference>
<sequence length="619" mass="68581">MINRSPNWVRGLCIGRGSFGTVSLAVDKSDGRRFAVKSVEETSGRFSQALENEIRILKSLSSPYVVEYLGDDFTSELSSVVYRNLHMEYMPGGTVADMAEQGEDATVRNYTRCVVSALSYIHRKNIVHCDVKGKNVLIGENPGAAKLADFGSAVEMSGPISGTRGSPLWMAPEVVRGEYQGPESDIWSLGCTVIEMVTGKPAWEDRGIDTLCQIGYSDELPKLPAHFSDELRDFLHKCLRRNPSERWSSDQLLQHPFLSSCSSSSSSSNSTESTTKKLSPRCVFDWSDSNFSDEETSEMKKSTRNLNSSDAKRRMGILSCNSAAANWESDGWELVRNAAEEGGPTSTEEERSWQEDGYSDEEGGGGFDDDDGGANNHADVRRFCFQNLRFHFAFCNSLPSSPSMASNDPEHKEEETAAVEDEDTGAQVAPIVKLEEVAVTTGEENEDAILDLKAKLYRFDKDGNQWKERGAGSVKFLKHKQTGKVRLVMRQSKTLKICANHLVIPTMSVQEHAGNDKSCVWHATDFSDGELKDELFCIRFGSIDNCKKFMETFQEVAESQEGKEENKEASGAAGLLEKLSVEDKEGKEEPKESTDEPKAKVEEKVVAEKTGEEEEKKAE</sequence>
<dbReference type="GO" id="GO:0005643">
    <property type="term" value="C:nuclear pore"/>
    <property type="evidence" value="ECO:0007669"/>
    <property type="project" value="UniProtKB-SubCell"/>
</dbReference>
<keyword evidence="7 12" id="KW-0067">ATP-binding</keyword>
<dbReference type="SUPFAM" id="SSF50729">
    <property type="entry name" value="PH domain-like"/>
    <property type="match status" value="1"/>
</dbReference>
<dbReference type="InterPro" id="IPR011993">
    <property type="entry name" value="PH-like_dom_sf"/>
</dbReference>
<dbReference type="FunFam" id="2.30.29.30:FF:000245">
    <property type="entry name" value="Ran-binding protein 1 b"/>
    <property type="match status" value="1"/>
</dbReference>
<evidence type="ECO:0000313" key="16">
    <source>
        <dbReference type="EMBL" id="KVI03673.1"/>
    </source>
</evidence>
<evidence type="ECO:0000256" key="10">
    <source>
        <dbReference type="ARBA" id="ARBA00023132"/>
    </source>
</evidence>
<evidence type="ECO:0000256" key="4">
    <source>
        <dbReference type="ARBA" id="ARBA00022741"/>
    </source>
</evidence>
<evidence type="ECO:0000256" key="3">
    <source>
        <dbReference type="ARBA" id="ARBA00022679"/>
    </source>
</evidence>
<dbReference type="InterPro" id="IPR000156">
    <property type="entry name" value="Ran_bind_dom"/>
</dbReference>
<evidence type="ECO:0000259" key="14">
    <source>
        <dbReference type="PROSITE" id="PS50011"/>
    </source>
</evidence>
<dbReference type="PROSITE" id="PS50196">
    <property type="entry name" value="RANBD1"/>
    <property type="match status" value="1"/>
</dbReference>
<keyword evidence="8" id="KW-0653">Protein transport</keyword>
<evidence type="ECO:0000256" key="5">
    <source>
        <dbReference type="ARBA" id="ARBA00022777"/>
    </source>
</evidence>
<dbReference type="Gene3D" id="1.10.510.10">
    <property type="entry name" value="Transferase(Phosphotransferase) domain 1"/>
    <property type="match status" value="1"/>
</dbReference>
<dbReference type="PROSITE" id="PS00107">
    <property type="entry name" value="PROTEIN_KINASE_ATP"/>
    <property type="match status" value="1"/>
</dbReference>
<dbReference type="GO" id="GO:0007165">
    <property type="term" value="P:signal transduction"/>
    <property type="evidence" value="ECO:0007669"/>
    <property type="project" value="TreeGrafter"/>
</dbReference>
<evidence type="ECO:0000256" key="11">
    <source>
        <dbReference type="ARBA" id="ARBA00023242"/>
    </source>
</evidence>
<evidence type="ECO:0000256" key="8">
    <source>
        <dbReference type="ARBA" id="ARBA00022927"/>
    </source>
</evidence>
<proteinExistence type="predicted"/>
<dbReference type="GO" id="GO:0051028">
    <property type="term" value="P:mRNA transport"/>
    <property type="evidence" value="ECO:0007669"/>
    <property type="project" value="UniProtKB-KW"/>
</dbReference>
<dbReference type="CDD" id="cd06606">
    <property type="entry name" value="STKc_MAPKKK"/>
    <property type="match status" value="1"/>
</dbReference>
<accession>A0A124SFM3</accession>
<dbReference type="EMBL" id="LEKV01002335">
    <property type="protein sequence ID" value="KVI03673.1"/>
    <property type="molecule type" value="Genomic_DNA"/>
</dbReference>
<feature type="compositionally biased region" description="Acidic residues" evidence="13">
    <location>
        <begin position="357"/>
        <end position="372"/>
    </location>
</feature>
<dbReference type="InterPro" id="IPR017441">
    <property type="entry name" value="Protein_kinase_ATP_BS"/>
</dbReference>
<dbReference type="OMA" id="LMEITVY"/>
<dbReference type="CDD" id="cd13179">
    <property type="entry name" value="RanBD_RanBP1"/>
    <property type="match status" value="1"/>
</dbReference>
<keyword evidence="2" id="KW-0813">Transport</keyword>
<evidence type="ECO:0000256" key="1">
    <source>
        <dbReference type="ARBA" id="ARBA00004567"/>
    </source>
</evidence>
<dbReference type="SMART" id="SM00160">
    <property type="entry name" value="RanBD"/>
    <property type="match status" value="1"/>
</dbReference>
<keyword evidence="10" id="KW-0906">Nuclear pore complex</keyword>
<keyword evidence="5" id="KW-0418">Kinase</keyword>
<evidence type="ECO:0000256" key="12">
    <source>
        <dbReference type="PROSITE-ProRule" id="PRU10141"/>
    </source>
</evidence>
<dbReference type="Gramene" id="KVI03673">
    <property type="protein sequence ID" value="KVI03673"/>
    <property type="gene ID" value="Ccrd_018022"/>
</dbReference>
<reference evidence="16 17" key="1">
    <citation type="journal article" date="2016" name="Sci. Rep.">
        <title>The genome sequence of the outbreeding globe artichoke constructed de novo incorporating a phase-aware low-pass sequencing strategy of F1 progeny.</title>
        <authorList>
            <person name="Scaglione D."/>
            <person name="Reyes-Chin-Wo S."/>
            <person name="Acquadro A."/>
            <person name="Froenicke L."/>
            <person name="Portis E."/>
            <person name="Beitel C."/>
            <person name="Tirone M."/>
            <person name="Mauro R."/>
            <person name="Lo Monaco A."/>
            <person name="Mauromicale G."/>
            <person name="Faccioli P."/>
            <person name="Cattivelli L."/>
            <person name="Rieseberg L."/>
            <person name="Michelmore R."/>
            <person name="Lanteri S."/>
        </authorList>
    </citation>
    <scope>NUCLEOTIDE SEQUENCE [LARGE SCALE GENOMIC DNA]</scope>
    <source>
        <strain evidence="16">2C</strain>
    </source>
</reference>
<dbReference type="GO" id="GO:0004672">
    <property type="term" value="F:protein kinase activity"/>
    <property type="evidence" value="ECO:0007669"/>
    <property type="project" value="InterPro"/>
</dbReference>
<keyword evidence="11" id="KW-0539">Nucleus</keyword>
<evidence type="ECO:0000256" key="13">
    <source>
        <dbReference type="SAM" id="MobiDB-lite"/>
    </source>
</evidence>
<dbReference type="SMART" id="SM00220">
    <property type="entry name" value="S_TKc"/>
    <property type="match status" value="1"/>
</dbReference>
<keyword evidence="17" id="KW-1185">Reference proteome</keyword>